<feature type="signal peptide" evidence="1">
    <location>
        <begin position="1"/>
        <end position="18"/>
    </location>
</feature>
<protein>
    <submittedName>
        <fullName evidence="2">Uncharacterized protein</fullName>
    </submittedName>
</protein>
<organism evidence="2 3">
    <name type="scientific">Pseudobacter ginsenosidimutans</name>
    <dbReference type="NCBI Taxonomy" id="661488"/>
    <lineage>
        <taxon>Bacteria</taxon>
        <taxon>Pseudomonadati</taxon>
        <taxon>Bacteroidota</taxon>
        <taxon>Chitinophagia</taxon>
        <taxon>Chitinophagales</taxon>
        <taxon>Chitinophagaceae</taxon>
        <taxon>Pseudobacter</taxon>
    </lineage>
</organism>
<feature type="chain" id="PRO_5021016913" evidence="1">
    <location>
        <begin position="19"/>
        <end position="180"/>
    </location>
</feature>
<gene>
    <name evidence="2" type="ORF">EV199_5335</name>
</gene>
<evidence type="ECO:0000256" key="1">
    <source>
        <dbReference type="SAM" id="SignalP"/>
    </source>
</evidence>
<sequence>MKVPLLMICLLGSIPALFAQKEELDYAVSNQGDTVWGRHRSNLLRSHILETDSGKVTLKATDYKFVFVREDSAFFRSMRIRGVANDQWCERIENGRIQLFSYLMSHGQNMTTRQIYAVKGRTVVQVFTEGLGANKEQKKEELKGLIDDNPEVLSELEKTKGLKYKTVLALVKKYNAASIN</sequence>
<proteinExistence type="predicted"/>
<keyword evidence="1" id="KW-0732">Signal</keyword>
<accession>A0A4Q7MFT8</accession>
<keyword evidence="3" id="KW-1185">Reference proteome</keyword>
<reference evidence="2 3" key="1">
    <citation type="submission" date="2019-02" db="EMBL/GenBank/DDBJ databases">
        <title>Genomic Encyclopedia of Type Strains, Phase IV (KMG-IV): sequencing the most valuable type-strain genomes for metagenomic binning, comparative biology and taxonomic classification.</title>
        <authorList>
            <person name="Goeker M."/>
        </authorList>
    </citation>
    <scope>NUCLEOTIDE SEQUENCE [LARGE SCALE GENOMIC DNA]</scope>
    <source>
        <strain evidence="2 3">DSM 18116</strain>
    </source>
</reference>
<dbReference type="EMBL" id="SGXA01000004">
    <property type="protein sequence ID" value="RZS66951.1"/>
    <property type="molecule type" value="Genomic_DNA"/>
</dbReference>
<evidence type="ECO:0000313" key="2">
    <source>
        <dbReference type="EMBL" id="RZS66951.1"/>
    </source>
</evidence>
<name>A0A4Q7MFT8_9BACT</name>
<dbReference type="RefSeq" id="WP_130543843.1">
    <property type="nucleotide sequence ID" value="NZ_CP042431.1"/>
</dbReference>
<dbReference type="Proteomes" id="UP000293874">
    <property type="component" value="Unassembled WGS sequence"/>
</dbReference>
<comment type="caution">
    <text evidence="2">The sequence shown here is derived from an EMBL/GenBank/DDBJ whole genome shotgun (WGS) entry which is preliminary data.</text>
</comment>
<dbReference type="AlphaFoldDB" id="A0A4Q7MFT8"/>
<evidence type="ECO:0000313" key="3">
    <source>
        <dbReference type="Proteomes" id="UP000293874"/>
    </source>
</evidence>